<dbReference type="AlphaFoldDB" id="A0A200QEV2"/>
<evidence type="ECO:0000256" key="2">
    <source>
        <dbReference type="ARBA" id="ARBA00008560"/>
    </source>
</evidence>
<evidence type="ECO:0000256" key="7">
    <source>
        <dbReference type="ARBA" id="ARBA00039935"/>
    </source>
</evidence>
<dbReference type="InterPro" id="IPR002677">
    <property type="entry name" value="Ribosomal_bL32"/>
</dbReference>
<sequence>MAFRMTTSLKRAMGGLGCRISCPLERAIERTTENAFALPELDRETEKNTRIEIPTFSFGGSMDLMAVPKKKVSKHKRGIRNGPKALKPIPVIIRCNNLSVRMLKYHHLKVLTVGSFFEELLFEMGKNILEEKGYAKELSRPQTLRIIEPA</sequence>
<dbReference type="FunCoup" id="A0A200QEV2">
    <property type="interactions" value="583"/>
</dbReference>
<evidence type="ECO:0000256" key="3">
    <source>
        <dbReference type="ARBA" id="ARBA00022946"/>
    </source>
</evidence>
<dbReference type="GO" id="GO:0005762">
    <property type="term" value="C:mitochondrial large ribosomal subunit"/>
    <property type="evidence" value="ECO:0007669"/>
    <property type="project" value="TreeGrafter"/>
</dbReference>
<comment type="subcellular location">
    <subcellularLocation>
        <location evidence="1">Mitochondrion</location>
    </subcellularLocation>
</comment>
<keyword evidence="5" id="KW-0496">Mitochondrion</keyword>
<dbReference type="PANTHER" id="PTHR21026:SF2">
    <property type="entry name" value="LARGE RIBOSOMAL SUBUNIT PROTEIN BL32M"/>
    <property type="match status" value="1"/>
</dbReference>
<dbReference type="OrthoDB" id="2014905at2759"/>
<name>A0A200QEV2_MACCD</name>
<accession>A0A200QEV2</accession>
<dbReference type="EMBL" id="MVGT01002224">
    <property type="protein sequence ID" value="OVA08962.1"/>
    <property type="molecule type" value="Genomic_DNA"/>
</dbReference>
<dbReference type="OMA" id="GCDREME"/>
<keyword evidence="9" id="KW-1185">Reference proteome</keyword>
<evidence type="ECO:0000256" key="4">
    <source>
        <dbReference type="ARBA" id="ARBA00022980"/>
    </source>
</evidence>
<comment type="similarity">
    <text evidence="2">Belongs to the bacterial ribosomal protein bL32 family.</text>
</comment>
<reference evidence="8 9" key="1">
    <citation type="journal article" date="2017" name="Mol. Plant">
        <title>The Genome of Medicinal Plant Macleaya cordata Provides New Insights into Benzylisoquinoline Alkaloids Metabolism.</title>
        <authorList>
            <person name="Liu X."/>
            <person name="Liu Y."/>
            <person name="Huang P."/>
            <person name="Ma Y."/>
            <person name="Qing Z."/>
            <person name="Tang Q."/>
            <person name="Cao H."/>
            <person name="Cheng P."/>
            <person name="Zheng Y."/>
            <person name="Yuan Z."/>
            <person name="Zhou Y."/>
            <person name="Liu J."/>
            <person name="Tang Z."/>
            <person name="Zhuo Y."/>
            <person name="Zhang Y."/>
            <person name="Yu L."/>
            <person name="Huang J."/>
            <person name="Yang P."/>
            <person name="Peng Q."/>
            <person name="Zhang J."/>
            <person name="Jiang W."/>
            <person name="Zhang Z."/>
            <person name="Lin K."/>
            <person name="Ro D.K."/>
            <person name="Chen X."/>
            <person name="Xiong X."/>
            <person name="Shang Y."/>
            <person name="Huang S."/>
            <person name="Zeng J."/>
        </authorList>
    </citation>
    <scope>NUCLEOTIDE SEQUENCE [LARGE SCALE GENOMIC DNA]</scope>
    <source>
        <strain evidence="9">cv. BLH2017</strain>
        <tissue evidence="8">Root</tissue>
    </source>
</reference>
<keyword evidence="6" id="KW-0687">Ribonucleoprotein</keyword>
<keyword evidence="3" id="KW-0809">Transit peptide</keyword>
<dbReference type="PANTHER" id="PTHR21026">
    <property type="entry name" value="39S RIBOSOMAL PROTEIN L32, MITOCHONDRIAL"/>
    <property type="match status" value="1"/>
</dbReference>
<evidence type="ECO:0000256" key="5">
    <source>
        <dbReference type="ARBA" id="ARBA00023128"/>
    </source>
</evidence>
<proteinExistence type="inferred from homology"/>
<organism evidence="8 9">
    <name type="scientific">Macleaya cordata</name>
    <name type="common">Five-seeded plume-poppy</name>
    <name type="synonym">Bocconia cordata</name>
    <dbReference type="NCBI Taxonomy" id="56857"/>
    <lineage>
        <taxon>Eukaryota</taxon>
        <taxon>Viridiplantae</taxon>
        <taxon>Streptophyta</taxon>
        <taxon>Embryophyta</taxon>
        <taxon>Tracheophyta</taxon>
        <taxon>Spermatophyta</taxon>
        <taxon>Magnoliopsida</taxon>
        <taxon>Ranunculales</taxon>
        <taxon>Papaveraceae</taxon>
        <taxon>Papaveroideae</taxon>
        <taxon>Macleaya</taxon>
    </lineage>
</organism>
<protein>
    <recommendedName>
        <fullName evidence="7">Large ribosomal subunit protein bL32m</fullName>
    </recommendedName>
</protein>
<evidence type="ECO:0000256" key="1">
    <source>
        <dbReference type="ARBA" id="ARBA00004173"/>
    </source>
</evidence>
<dbReference type="InParanoid" id="A0A200QEV2"/>
<comment type="caution">
    <text evidence="8">The sequence shown here is derived from an EMBL/GenBank/DDBJ whole genome shotgun (WGS) entry which is preliminary data.</text>
</comment>
<dbReference type="InterPro" id="IPR051991">
    <property type="entry name" value="Mitoribosomal_protein_bL32"/>
</dbReference>
<gene>
    <name evidence="8" type="ORF">BVC80_9097g22</name>
</gene>
<dbReference type="Proteomes" id="UP000195402">
    <property type="component" value="Unassembled WGS sequence"/>
</dbReference>
<dbReference type="STRING" id="56857.A0A200QEV2"/>
<dbReference type="GO" id="GO:0003735">
    <property type="term" value="F:structural constituent of ribosome"/>
    <property type="evidence" value="ECO:0007669"/>
    <property type="project" value="InterPro"/>
</dbReference>
<dbReference type="SUPFAM" id="SSF57829">
    <property type="entry name" value="Zn-binding ribosomal proteins"/>
    <property type="match status" value="1"/>
</dbReference>
<dbReference type="GO" id="GO:0006412">
    <property type="term" value="P:translation"/>
    <property type="evidence" value="ECO:0007669"/>
    <property type="project" value="InterPro"/>
</dbReference>
<evidence type="ECO:0000313" key="8">
    <source>
        <dbReference type="EMBL" id="OVA08962.1"/>
    </source>
</evidence>
<keyword evidence="4 8" id="KW-0689">Ribosomal protein</keyword>
<evidence type="ECO:0000256" key="6">
    <source>
        <dbReference type="ARBA" id="ARBA00023274"/>
    </source>
</evidence>
<dbReference type="InterPro" id="IPR011332">
    <property type="entry name" value="Ribosomal_zn-bd"/>
</dbReference>
<evidence type="ECO:0000313" key="9">
    <source>
        <dbReference type="Proteomes" id="UP000195402"/>
    </source>
</evidence>
<dbReference type="Pfam" id="PF01783">
    <property type="entry name" value="Ribosomal_L32p"/>
    <property type="match status" value="1"/>
</dbReference>